<sequence>MSVTRDMVRTWRQPRAVMDRLLRMGQREDRALAFLMGGCFLNFLATWPYAVRVEELTGTSAKEQITGSLFLWIFIAPLFFYGLSAVIHLVAKVLGGKGTFYTARLSLFWTLLATTPAALLYGLLRGFNGDDTGTMIVGALWTIAFFVIGSLTLIEAEKGA</sequence>
<feature type="transmembrane region" description="Helical" evidence="5">
    <location>
        <begin position="136"/>
        <end position="154"/>
    </location>
</feature>
<dbReference type="EMBL" id="MSPP01000001">
    <property type="protein sequence ID" value="OUD10913.1"/>
    <property type="molecule type" value="Genomic_DNA"/>
</dbReference>
<evidence type="ECO:0000313" key="8">
    <source>
        <dbReference type="Proteomes" id="UP000194664"/>
    </source>
</evidence>
<reference evidence="7 8" key="1">
    <citation type="submission" date="2016-12" db="EMBL/GenBank/DDBJ databases">
        <title>The draft genome sequence of HSLHS2.</title>
        <authorList>
            <person name="Hu D."/>
            <person name="Wang L."/>
            <person name="Shao Z."/>
        </authorList>
    </citation>
    <scope>NUCLEOTIDE SEQUENCE [LARGE SCALE GENOMIC DNA]</scope>
    <source>
        <strain evidence="7">MCCC 1A06712</strain>
    </source>
</reference>
<evidence type="ECO:0000256" key="5">
    <source>
        <dbReference type="SAM" id="Phobius"/>
    </source>
</evidence>
<keyword evidence="8" id="KW-1185">Reference proteome</keyword>
<feature type="transmembrane region" description="Helical" evidence="5">
    <location>
        <begin position="31"/>
        <end position="50"/>
    </location>
</feature>
<dbReference type="Pfam" id="PF04893">
    <property type="entry name" value="Yip1"/>
    <property type="match status" value="1"/>
</dbReference>
<gene>
    <name evidence="7" type="ORF">BVC71_05460</name>
</gene>
<evidence type="ECO:0000313" key="7">
    <source>
        <dbReference type="EMBL" id="OUD10913.1"/>
    </source>
</evidence>
<dbReference type="Proteomes" id="UP000194664">
    <property type="component" value="Unassembled WGS sequence"/>
</dbReference>
<proteinExistence type="predicted"/>
<organism evidence="7 8">
    <name type="scientific">Marivivens niveibacter</name>
    <dbReference type="NCBI Taxonomy" id="1930667"/>
    <lineage>
        <taxon>Bacteria</taxon>
        <taxon>Pseudomonadati</taxon>
        <taxon>Pseudomonadota</taxon>
        <taxon>Alphaproteobacteria</taxon>
        <taxon>Rhodobacterales</taxon>
        <taxon>Paracoccaceae</taxon>
        <taxon>Marivivens group</taxon>
        <taxon>Marivivens</taxon>
    </lineage>
</organism>
<accession>A0A251X427</accession>
<dbReference type="InterPro" id="IPR006977">
    <property type="entry name" value="Yip1_dom"/>
</dbReference>
<evidence type="ECO:0000256" key="2">
    <source>
        <dbReference type="ARBA" id="ARBA00022692"/>
    </source>
</evidence>
<evidence type="ECO:0000256" key="1">
    <source>
        <dbReference type="ARBA" id="ARBA00004141"/>
    </source>
</evidence>
<keyword evidence="3 5" id="KW-1133">Transmembrane helix</keyword>
<feature type="transmembrane region" description="Helical" evidence="5">
    <location>
        <begin position="103"/>
        <end position="124"/>
    </location>
</feature>
<comment type="subcellular location">
    <subcellularLocation>
        <location evidence="1">Membrane</location>
        <topology evidence="1">Multi-pass membrane protein</topology>
    </subcellularLocation>
</comment>
<evidence type="ECO:0000256" key="3">
    <source>
        <dbReference type="ARBA" id="ARBA00022989"/>
    </source>
</evidence>
<comment type="caution">
    <text evidence="7">The sequence shown here is derived from an EMBL/GenBank/DDBJ whole genome shotgun (WGS) entry which is preliminary data.</text>
</comment>
<keyword evidence="4 5" id="KW-0472">Membrane</keyword>
<evidence type="ECO:0000256" key="4">
    <source>
        <dbReference type="ARBA" id="ARBA00023136"/>
    </source>
</evidence>
<feature type="transmembrane region" description="Helical" evidence="5">
    <location>
        <begin position="70"/>
        <end position="91"/>
    </location>
</feature>
<feature type="domain" description="Yip1" evidence="6">
    <location>
        <begin position="9"/>
        <end position="152"/>
    </location>
</feature>
<protein>
    <recommendedName>
        <fullName evidence="6">Yip1 domain-containing protein</fullName>
    </recommendedName>
</protein>
<name>A0A251X427_9RHOB</name>
<dbReference type="AlphaFoldDB" id="A0A251X427"/>
<dbReference type="OrthoDB" id="7771437at2"/>
<dbReference type="RefSeq" id="WP_086450554.1">
    <property type="nucleotide sequence ID" value="NZ_MSPP01000001.1"/>
</dbReference>
<keyword evidence="2 5" id="KW-0812">Transmembrane</keyword>
<dbReference type="GO" id="GO:0016020">
    <property type="term" value="C:membrane"/>
    <property type="evidence" value="ECO:0007669"/>
    <property type="project" value="UniProtKB-SubCell"/>
</dbReference>
<evidence type="ECO:0000259" key="6">
    <source>
        <dbReference type="Pfam" id="PF04893"/>
    </source>
</evidence>